<dbReference type="GO" id="GO:0051539">
    <property type="term" value="F:4 iron, 4 sulfur cluster binding"/>
    <property type="evidence" value="ECO:0007669"/>
    <property type="project" value="UniProtKB-KW"/>
</dbReference>
<name>A0ABD3GJP5_9MARC</name>
<comment type="domain">
    <text evidence="10">The twin Cx2C motifs are involved in the recognition by the mitochondrial MIA40-ERV1 disulfide relay system. The formation of 2 disulfide bonds in the Cx2C motifs through dithiol/disulfide exchange reactions effectively traps the protein in the mitochondrial intermembrane space.</text>
</comment>
<sequence>MGGDARVLLVTDAAALPATAVIWALRTFPEKTASGEGLAVITQASLLGGKLPNTSGSIDVFVSVAETPGHHSSSLLQEVSRVLKPEGTLIVQEPLAARDLSPEEANVFPGSVYTQAAFQKNLLLAGFVGSSNVECVEGVGLAAAFSNQGGLFSLVAFQAQKPRWETGTAFSFKKKSVVKQENGVHVTPRVLITDTNDFNMNVSPQPNGVVAWKDPDLGLETDELVDEDALLTEEDLKKPEPLADDDCEVGTTKKACKNCTCGRAELEEAEAEAGTKLTLGQIENPQSQCGNCGLGDAFRCGTCPYRGLAPFKLGEKISLASSLLVADLASLHAGLEIVHQWILMLSTMALRVFG</sequence>
<gene>
    <name evidence="13" type="ORF">R1sor_021862</name>
</gene>
<evidence type="ECO:0000256" key="4">
    <source>
        <dbReference type="ARBA" id="ARBA00022490"/>
    </source>
</evidence>
<evidence type="ECO:0000256" key="6">
    <source>
        <dbReference type="ARBA" id="ARBA00022723"/>
    </source>
</evidence>
<dbReference type="InterPro" id="IPR046408">
    <property type="entry name" value="CIAPIN1"/>
</dbReference>
<feature type="domain" description="Anamorsin N-terminal" evidence="12">
    <location>
        <begin position="7"/>
        <end position="168"/>
    </location>
</feature>
<dbReference type="Pfam" id="PF05093">
    <property type="entry name" value="CIAPIN1"/>
    <property type="match status" value="1"/>
</dbReference>
<evidence type="ECO:0000256" key="3">
    <source>
        <dbReference type="ARBA" id="ARBA00022485"/>
    </source>
</evidence>
<feature type="binding site" evidence="10">
    <location>
        <position position="261"/>
    </location>
    <ligand>
        <name>[2Fe-2S] cluster</name>
        <dbReference type="ChEBI" id="CHEBI:190135"/>
    </ligand>
</feature>
<evidence type="ECO:0000313" key="13">
    <source>
        <dbReference type="EMBL" id="KAL3678906.1"/>
    </source>
</evidence>
<dbReference type="Pfam" id="PF20922">
    <property type="entry name" value="Anamorsin_N"/>
    <property type="match status" value="1"/>
</dbReference>
<dbReference type="HAMAP" id="MF_03115">
    <property type="entry name" value="Anamorsin"/>
    <property type="match status" value="1"/>
</dbReference>
<accession>A0ABD3GJP5</accession>
<comment type="caution">
    <text evidence="10">Lacks conserved residue(s) required for the propagation of feature annotation.</text>
</comment>
<dbReference type="GO" id="GO:0005758">
    <property type="term" value="C:mitochondrial intermembrane space"/>
    <property type="evidence" value="ECO:0007669"/>
    <property type="project" value="UniProtKB-SubCell"/>
</dbReference>
<dbReference type="PANTHER" id="PTHR13273">
    <property type="entry name" value="ANAMORSIN"/>
    <property type="match status" value="1"/>
</dbReference>
<dbReference type="InterPro" id="IPR049011">
    <property type="entry name" value="Anamorsin_N_metazoan"/>
</dbReference>
<evidence type="ECO:0000259" key="11">
    <source>
        <dbReference type="Pfam" id="PF05093"/>
    </source>
</evidence>
<evidence type="ECO:0000256" key="5">
    <source>
        <dbReference type="ARBA" id="ARBA00022714"/>
    </source>
</evidence>
<dbReference type="EMBL" id="JBJQOH010000007">
    <property type="protein sequence ID" value="KAL3678906.1"/>
    <property type="molecule type" value="Genomic_DNA"/>
</dbReference>
<comment type="cofactor">
    <cofactor evidence="1 10">
        <name>[4Fe-4S] cluster</name>
        <dbReference type="ChEBI" id="CHEBI:49883"/>
    </cofactor>
</comment>
<organism evidence="13 14">
    <name type="scientific">Riccia sorocarpa</name>
    <dbReference type="NCBI Taxonomy" id="122646"/>
    <lineage>
        <taxon>Eukaryota</taxon>
        <taxon>Viridiplantae</taxon>
        <taxon>Streptophyta</taxon>
        <taxon>Embryophyta</taxon>
        <taxon>Marchantiophyta</taxon>
        <taxon>Marchantiopsida</taxon>
        <taxon>Marchantiidae</taxon>
        <taxon>Marchantiales</taxon>
        <taxon>Ricciaceae</taxon>
        <taxon>Riccia</taxon>
    </lineage>
</organism>
<proteinExistence type="inferred from homology"/>
<evidence type="ECO:0000256" key="2">
    <source>
        <dbReference type="ARBA" id="ARBA00008169"/>
    </source>
</evidence>
<keyword evidence="9 10" id="KW-0496">Mitochondrion</keyword>
<protein>
    <recommendedName>
        <fullName evidence="10">Anamorsin homolog</fullName>
    </recommendedName>
    <alternativeName>
        <fullName evidence="10">Fe-S cluster assembly protein DRE2 homolog</fullName>
    </alternativeName>
</protein>
<dbReference type="GO" id="GO:0016226">
    <property type="term" value="P:iron-sulfur cluster assembly"/>
    <property type="evidence" value="ECO:0007669"/>
    <property type="project" value="UniProtKB-UniRule"/>
</dbReference>
<evidence type="ECO:0000256" key="10">
    <source>
        <dbReference type="HAMAP-Rule" id="MF_03115"/>
    </source>
</evidence>
<dbReference type="InterPro" id="IPR007785">
    <property type="entry name" value="Anamorsin"/>
</dbReference>
<comment type="subunit">
    <text evidence="10">Monomer.</text>
</comment>
<dbReference type="AlphaFoldDB" id="A0ABD3GJP5"/>
<comment type="cofactor">
    <cofactor evidence="10">
        <name>[2Fe-2S] cluster</name>
        <dbReference type="ChEBI" id="CHEBI:190135"/>
    </cofactor>
</comment>
<evidence type="ECO:0000256" key="8">
    <source>
        <dbReference type="ARBA" id="ARBA00023014"/>
    </source>
</evidence>
<keyword evidence="8 10" id="KW-0411">Iron-sulfur</keyword>
<feature type="binding site" evidence="10">
    <location>
        <position position="259"/>
    </location>
    <ligand>
        <name>[2Fe-2S] cluster</name>
        <dbReference type="ChEBI" id="CHEBI:190135"/>
    </ligand>
</feature>
<feature type="binding site" evidence="10">
    <location>
        <position position="300"/>
    </location>
    <ligand>
        <name>[4Fe-4S] cluster</name>
        <dbReference type="ChEBI" id="CHEBI:49883"/>
    </ligand>
</feature>
<dbReference type="Proteomes" id="UP001633002">
    <property type="component" value="Unassembled WGS sequence"/>
</dbReference>
<feature type="short sequence motif" description="Cx2C motif 1" evidence="10">
    <location>
        <begin position="289"/>
        <end position="292"/>
    </location>
</feature>
<keyword evidence="7 10" id="KW-0408">Iron</keyword>
<comment type="domain">
    <text evidence="10">The N-terminal domain has structural similarity with S-adenosyl-L-methionine-dependent methyltransferases, but does not bind S-adenosyl-L-methionine. It is required for correct assembly of the 2 Fe-S clusters.</text>
</comment>
<dbReference type="PANTHER" id="PTHR13273:SF14">
    <property type="entry name" value="ANAMORSIN"/>
    <property type="match status" value="1"/>
</dbReference>
<comment type="subcellular location">
    <subcellularLocation>
        <location evidence="10">Cytoplasm</location>
    </subcellularLocation>
    <subcellularLocation>
        <location evidence="10">Mitochondrion intermembrane space</location>
    </subcellularLocation>
</comment>
<dbReference type="Gene3D" id="3.40.50.150">
    <property type="entry name" value="Vaccinia Virus protein VP39"/>
    <property type="match status" value="1"/>
</dbReference>
<feature type="binding site" evidence="10">
    <location>
        <position position="256"/>
    </location>
    <ligand>
        <name>[2Fe-2S] cluster</name>
        <dbReference type="ChEBI" id="CHEBI:190135"/>
    </ligand>
</feature>
<dbReference type="SUPFAM" id="SSF53335">
    <property type="entry name" value="S-adenosyl-L-methionine-dependent methyltransferases"/>
    <property type="match status" value="1"/>
</dbReference>
<comment type="domain">
    <text evidence="10">The C-terminal domain binds 2 Fe-S clusters but is otherwise mostly in an intrinsically disordered conformation.</text>
</comment>
<dbReference type="GO" id="GO:0009055">
    <property type="term" value="F:electron transfer activity"/>
    <property type="evidence" value="ECO:0007669"/>
    <property type="project" value="UniProtKB-UniRule"/>
</dbReference>
<keyword evidence="6 10" id="KW-0479">Metal-binding</keyword>
<dbReference type="GO" id="GO:0046872">
    <property type="term" value="F:metal ion binding"/>
    <property type="evidence" value="ECO:0007669"/>
    <property type="project" value="UniProtKB-KW"/>
</dbReference>
<feature type="domain" description="Anamorsin C-terminal" evidence="11">
    <location>
        <begin position="246"/>
        <end position="319"/>
    </location>
</feature>
<dbReference type="InterPro" id="IPR029063">
    <property type="entry name" value="SAM-dependent_MTases_sf"/>
</dbReference>
<keyword evidence="14" id="KW-1185">Reference proteome</keyword>
<comment type="similarity">
    <text evidence="2 10">Belongs to the anamorsin family.</text>
</comment>
<feature type="binding site" evidence="10">
    <location>
        <position position="292"/>
    </location>
    <ligand>
        <name>[4Fe-4S] cluster</name>
        <dbReference type="ChEBI" id="CHEBI:49883"/>
    </ligand>
</feature>
<comment type="caution">
    <text evidence="13">The sequence shown here is derived from an EMBL/GenBank/DDBJ whole genome shotgun (WGS) entry which is preliminary data.</text>
</comment>
<comment type="function">
    <text evidence="10">Component of the cytosolic iron-sulfur (Fe-S) protein assembly (CIA) machinery. Required for the maturation of extramitochondrial Fe-S proteins. Part of an electron transfer chain functioning in an early step of cytosolic Fe-S biogenesis, facilitating the de novo assembly of a [4Fe-4S] cluster on the cytosolic Fe-S scaffold complex. Electrons are transferred from NADPH via a FAD- and FMN-containing diflavin oxidoreductase. Together with the diflavin oxidoreductase, also required for the assembly of the diferric tyrosyl radical cofactor of ribonucleotide reductase (RNR), probably by providing electrons for reduction during radical cofactor maturation in the catalytic small subunit.</text>
</comment>
<keyword evidence="3 10" id="KW-0004">4Fe-4S</keyword>
<feature type="region of interest" description="Fe-S binding site B" evidence="10">
    <location>
        <begin position="289"/>
        <end position="303"/>
    </location>
</feature>
<evidence type="ECO:0000256" key="9">
    <source>
        <dbReference type="ARBA" id="ARBA00023128"/>
    </source>
</evidence>
<feature type="binding site" evidence="10">
    <location>
        <position position="247"/>
    </location>
    <ligand>
        <name>[2Fe-2S] cluster</name>
        <dbReference type="ChEBI" id="CHEBI:190135"/>
    </ligand>
</feature>
<dbReference type="GO" id="GO:0051537">
    <property type="term" value="F:2 iron, 2 sulfur cluster binding"/>
    <property type="evidence" value="ECO:0007669"/>
    <property type="project" value="UniProtKB-UniRule"/>
</dbReference>
<evidence type="ECO:0000259" key="12">
    <source>
        <dbReference type="Pfam" id="PF20922"/>
    </source>
</evidence>
<evidence type="ECO:0000256" key="1">
    <source>
        <dbReference type="ARBA" id="ARBA00001966"/>
    </source>
</evidence>
<feature type="binding site" evidence="10">
    <location>
        <position position="289"/>
    </location>
    <ligand>
        <name>[4Fe-4S] cluster</name>
        <dbReference type="ChEBI" id="CHEBI:49883"/>
    </ligand>
</feature>
<evidence type="ECO:0000256" key="7">
    <source>
        <dbReference type="ARBA" id="ARBA00023004"/>
    </source>
</evidence>
<keyword evidence="4 10" id="KW-0963">Cytoplasm</keyword>
<feature type="binding site" evidence="10">
    <location>
        <position position="303"/>
    </location>
    <ligand>
        <name>[4Fe-4S] cluster</name>
        <dbReference type="ChEBI" id="CHEBI:49883"/>
    </ligand>
</feature>
<keyword evidence="5 10" id="KW-0001">2Fe-2S</keyword>
<feature type="short sequence motif" description="Cx2C motif 2" evidence="10">
    <location>
        <begin position="300"/>
        <end position="303"/>
    </location>
</feature>
<evidence type="ECO:0000313" key="14">
    <source>
        <dbReference type="Proteomes" id="UP001633002"/>
    </source>
</evidence>
<reference evidence="13 14" key="1">
    <citation type="submission" date="2024-09" db="EMBL/GenBank/DDBJ databases">
        <title>Chromosome-scale assembly of Riccia sorocarpa.</title>
        <authorList>
            <person name="Paukszto L."/>
        </authorList>
    </citation>
    <scope>NUCLEOTIDE SEQUENCE [LARGE SCALE GENOMIC DNA]</scope>
    <source>
        <strain evidence="13">LP-2024</strain>
        <tissue evidence="13">Aerial parts of the thallus</tissue>
    </source>
</reference>